<dbReference type="InterPro" id="IPR027417">
    <property type="entry name" value="P-loop_NTPase"/>
</dbReference>
<dbReference type="AlphaFoldDB" id="A0A382TNP0"/>
<sequence length="83" mass="9713">MDNVPYKVLHIVQDILCKELLNHKEDMLEKPHFLILSKSDIKQKKTKNRRLPDLDVIEISSINRSGLNKAKKLIYEKLCKISV</sequence>
<dbReference type="EMBL" id="UINC01137668">
    <property type="protein sequence ID" value="SVD23147.1"/>
    <property type="molecule type" value="Genomic_DNA"/>
</dbReference>
<evidence type="ECO:0000313" key="1">
    <source>
        <dbReference type="EMBL" id="SVD23147.1"/>
    </source>
</evidence>
<dbReference type="Gene3D" id="3.40.50.300">
    <property type="entry name" value="P-loop containing nucleotide triphosphate hydrolases"/>
    <property type="match status" value="1"/>
</dbReference>
<proteinExistence type="predicted"/>
<protein>
    <submittedName>
        <fullName evidence="1">Uncharacterized protein</fullName>
    </submittedName>
</protein>
<dbReference type="SUPFAM" id="SSF52540">
    <property type="entry name" value="P-loop containing nucleoside triphosphate hydrolases"/>
    <property type="match status" value="1"/>
</dbReference>
<gene>
    <name evidence="1" type="ORF">METZ01_LOCUS376001</name>
</gene>
<name>A0A382TNP0_9ZZZZ</name>
<reference evidence="1" key="1">
    <citation type="submission" date="2018-05" db="EMBL/GenBank/DDBJ databases">
        <authorList>
            <person name="Lanie J.A."/>
            <person name="Ng W.-L."/>
            <person name="Kazmierczak K.M."/>
            <person name="Andrzejewski T.M."/>
            <person name="Davidsen T.M."/>
            <person name="Wayne K.J."/>
            <person name="Tettelin H."/>
            <person name="Glass J.I."/>
            <person name="Rusch D."/>
            <person name="Podicherti R."/>
            <person name="Tsui H.-C.T."/>
            <person name="Winkler M.E."/>
        </authorList>
    </citation>
    <scope>NUCLEOTIDE SEQUENCE</scope>
</reference>
<organism evidence="1">
    <name type="scientific">marine metagenome</name>
    <dbReference type="NCBI Taxonomy" id="408172"/>
    <lineage>
        <taxon>unclassified sequences</taxon>
        <taxon>metagenomes</taxon>
        <taxon>ecological metagenomes</taxon>
    </lineage>
</organism>
<accession>A0A382TNP0</accession>